<dbReference type="InterPro" id="IPR015373">
    <property type="entry name" value="Interferon/interleukin_rcp_dom"/>
</dbReference>
<dbReference type="InterPro" id="IPR003961">
    <property type="entry name" value="FN3_dom"/>
</dbReference>
<dbReference type="PROSITE" id="PS50853">
    <property type="entry name" value="FN3"/>
    <property type="match status" value="1"/>
</dbReference>
<feature type="compositionally biased region" description="Basic and acidic residues" evidence="1">
    <location>
        <begin position="367"/>
        <end position="381"/>
    </location>
</feature>
<feature type="transmembrane region" description="Helical" evidence="2">
    <location>
        <begin position="66"/>
        <end position="96"/>
    </location>
</feature>
<dbReference type="Proteomes" id="UP001108240">
    <property type="component" value="Unplaced"/>
</dbReference>
<dbReference type="Ensembl" id="ENSCCRT00000182662.1">
    <property type="protein sequence ID" value="ENSCCRP00000138480.1"/>
    <property type="gene ID" value="ENSCCRG00000064517.1"/>
</dbReference>
<protein>
    <submittedName>
        <fullName evidence="4">Interleukin 10 receptor, beta</fullName>
    </submittedName>
</protein>
<evidence type="ECO:0000313" key="5">
    <source>
        <dbReference type="Proteomes" id="UP001108240"/>
    </source>
</evidence>
<dbReference type="Pfam" id="PF09294">
    <property type="entry name" value="Interfer-bind"/>
    <property type="match status" value="1"/>
</dbReference>
<keyword evidence="2" id="KW-0472">Membrane</keyword>
<evidence type="ECO:0000256" key="2">
    <source>
        <dbReference type="SAM" id="Phobius"/>
    </source>
</evidence>
<evidence type="ECO:0000259" key="3">
    <source>
        <dbReference type="PROSITE" id="PS50853"/>
    </source>
</evidence>
<dbReference type="InterPro" id="IPR013783">
    <property type="entry name" value="Ig-like_fold"/>
</dbReference>
<dbReference type="SUPFAM" id="SSF49265">
    <property type="entry name" value="Fibronectin type III"/>
    <property type="match status" value="1"/>
</dbReference>
<feature type="transmembrane region" description="Helical" evidence="2">
    <location>
        <begin position="31"/>
        <end position="59"/>
    </location>
</feature>
<dbReference type="GO" id="GO:0005886">
    <property type="term" value="C:plasma membrane"/>
    <property type="evidence" value="ECO:0007669"/>
    <property type="project" value="TreeGrafter"/>
</dbReference>
<keyword evidence="5" id="KW-1185">Reference proteome</keyword>
<reference evidence="4" key="1">
    <citation type="submission" date="2025-08" db="UniProtKB">
        <authorList>
            <consortium name="Ensembl"/>
        </authorList>
    </citation>
    <scope>IDENTIFICATION</scope>
</reference>
<name>A0A9J8AAX1_CYPCA</name>
<dbReference type="AlphaFoldDB" id="A0A9J8AAX1"/>
<feature type="transmembrane region" description="Helical" evidence="2">
    <location>
        <begin position="102"/>
        <end position="130"/>
    </location>
</feature>
<reference evidence="4" key="2">
    <citation type="submission" date="2025-09" db="UniProtKB">
        <authorList>
            <consortium name="Ensembl"/>
        </authorList>
    </citation>
    <scope>IDENTIFICATION</scope>
</reference>
<feature type="transmembrane region" description="Helical" evidence="2">
    <location>
        <begin position="239"/>
        <end position="258"/>
    </location>
</feature>
<dbReference type="InterPro" id="IPR050650">
    <property type="entry name" value="Type-II_Cytokine-TF_Rcpt"/>
</dbReference>
<dbReference type="PANTHER" id="PTHR20859:SF85">
    <property type="entry name" value="INTERFERON ALPHA_BETA RECEPTOR 1 ISOFORM X1"/>
    <property type="match status" value="1"/>
</dbReference>
<dbReference type="GeneTree" id="ENSGT00940000158406"/>
<accession>A0A9J8AAX1</accession>
<dbReference type="Gene3D" id="2.60.40.10">
    <property type="entry name" value="Immunoglobulins"/>
    <property type="match status" value="1"/>
</dbReference>
<evidence type="ECO:0000256" key="1">
    <source>
        <dbReference type="SAM" id="MobiDB-lite"/>
    </source>
</evidence>
<dbReference type="GO" id="GO:0004904">
    <property type="term" value="F:interferon receptor activity"/>
    <property type="evidence" value="ECO:0007669"/>
    <property type="project" value="TreeGrafter"/>
</dbReference>
<dbReference type="InterPro" id="IPR036116">
    <property type="entry name" value="FN3_sf"/>
</dbReference>
<organism evidence="4 5">
    <name type="scientific">Cyprinus carpio carpio</name>
    <dbReference type="NCBI Taxonomy" id="630221"/>
    <lineage>
        <taxon>Eukaryota</taxon>
        <taxon>Metazoa</taxon>
        <taxon>Chordata</taxon>
        <taxon>Craniata</taxon>
        <taxon>Vertebrata</taxon>
        <taxon>Euteleostomi</taxon>
        <taxon>Actinopterygii</taxon>
        <taxon>Neopterygii</taxon>
        <taxon>Teleostei</taxon>
        <taxon>Ostariophysi</taxon>
        <taxon>Cypriniformes</taxon>
        <taxon>Cyprinidae</taxon>
        <taxon>Cyprininae</taxon>
        <taxon>Cyprinus</taxon>
    </lineage>
</organism>
<dbReference type="CDD" id="cd00063">
    <property type="entry name" value="FN3"/>
    <property type="match status" value="1"/>
</dbReference>
<proteinExistence type="predicted"/>
<sequence>MSVSSLSVCLSVCLSIGQSVSRHCLSVSLSIVWQFFCLLVFCLSVSLSVVCQSVCLSVVCLSVSRLCLSVCLSVVSVCLSVSLSVSSLSVCLFLSVCLSVNRLFFCLLVVCLSVCLFSDPGSFFLLSAALGPPSSLKLSSVKEDLEIIITDPLSSTNQSMKTLLKNKLSYLIQYWRRSEGPQKAKVLETKNNLVMLTELDRQTWYCVRVQSHDDFHNKSSVFSDTHCTRTEGQMPYWQIFLYVLISLLLCLLLVLLYFCFNKMLSLLKNTFCPAVHLPDHIQELWLSESETPQLLAPESPESVCEPLVMVSAELDAVAVDEHSNAGEQDSSTHSRHSSGDSGVYSTEEDSSHRSTTHADLQMSSRKHGVELRDGTLRELCA</sequence>
<feature type="region of interest" description="Disordered" evidence="1">
    <location>
        <begin position="322"/>
        <end position="381"/>
    </location>
</feature>
<keyword evidence="2" id="KW-0812">Transmembrane</keyword>
<feature type="domain" description="Fibronectin type-III" evidence="3">
    <location>
        <begin position="132"/>
        <end position="233"/>
    </location>
</feature>
<dbReference type="PANTHER" id="PTHR20859">
    <property type="entry name" value="INTERFERON/INTERLEUKIN RECEPTOR"/>
    <property type="match status" value="1"/>
</dbReference>
<evidence type="ECO:0000313" key="4">
    <source>
        <dbReference type="Ensembl" id="ENSCCRP00000138480.1"/>
    </source>
</evidence>
<keyword evidence="2" id="KW-1133">Transmembrane helix</keyword>